<dbReference type="EMBL" id="CP064981">
    <property type="protein sequence ID" value="QQR92499.1"/>
    <property type="molecule type" value="Genomic_DNA"/>
</dbReference>
<evidence type="ECO:0000313" key="1">
    <source>
        <dbReference type="EMBL" id="QQR92499.1"/>
    </source>
</evidence>
<gene>
    <name evidence="1" type="ORF">IPJ89_05125</name>
</gene>
<organism evidence="1">
    <name type="scientific">Candidatus Iainarchaeum sp</name>
    <dbReference type="NCBI Taxonomy" id="3101447"/>
    <lineage>
        <taxon>Archaea</taxon>
        <taxon>Candidatus Iainarchaeota</taxon>
        <taxon>Candidatus Iainarchaeia</taxon>
        <taxon>Candidatus Iainarchaeales</taxon>
        <taxon>Candidatus Iainarchaeaceae</taxon>
        <taxon>Candidatus Iainarchaeum</taxon>
    </lineage>
</organism>
<reference evidence="1" key="1">
    <citation type="submission" date="2020-11" db="EMBL/GenBank/DDBJ databases">
        <title>Connecting structure to function with the recovery of over 1000 high-quality activated sludge metagenome-assembled genomes encoding full-length rRNA genes using long-read sequencing.</title>
        <authorList>
            <person name="Singleton C.M."/>
            <person name="Petriglieri F."/>
            <person name="Kristensen J.M."/>
            <person name="Kirkegaard R.H."/>
            <person name="Michaelsen T.Y."/>
            <person name="Andersen M.H."/>
            <person name="Karst S.M."/>
            <person name="Dueholm M.S."/>
            <person name="Nielsen P.H."/>
            <person name="Albertsen M."/>
        </authorList>
    </citation>
    <scope>NUCLEOTIDE SEQUENCE</scope>
    <source>
        <strain evidence="1">Fred_18-Q3-R57-64_BAT3C.431</strain>
    </source>
</reference>
<accession>A0A7T9DJI0</accession>
<protein>
    <submittedName>
        <fullName evidence="1">Uncharacterized protein</fullName>
    </submittedName>
</protein>
<sequence>MELNEESATLLAKKPTNAKAAIIKKLSHSWPITAKQMTTILQREFGIAITYQGVHKALTQLEEEKIIEKGEKGYQLNSDWIKNIQNIASSIAKNYNNNESLDFEKEIIQLNFQSWISVGRFGSFTFKDDFPNPLGKPIVTCWMHVWPVSTVSAEESKHLIEQAIREKAGLYCLTNHNTPLDQLFADWIGKMGRKNVLGAEIPLDHDYIIRGDHIAHIYYENSFRKKLDNFYQKNVDVKNIDYQRLQELATERTLIQVIIIKNRQFAETLRSEALKFFKNR</sequence>
<name>A0A7T9DJI0_9ARCH</name>
<dbReference type="Proteomes" id="UP000596004">
    <property type="component" value="Chromosome"/>
</dbReference>
<dbReference type="AlphaFoldDB" id="A0A7T9DJI0"/>
<proteinExistence type="predicted"/>